<evidence type="ECO:0000256" key="1">
    <source>
        <dbReference type="SAM" id="MobiDB-lite"/>
    </source>
</evidence>
<keyword evidence="3" id="KW-1185">Reference proteome</keyword>
<reference evidence="2 3" key="1">
    <citation type="submission" date="2015-06" db="EMBL/GenBank/DDBJ databases">
        <title>Survival trade-offs in plant roots during colonization by closely related pathogenic and mutualistic fungi.</title>
        <authorList>
            <person name="Hacquard S."/>
            <person name="Kracher B."/>
            <person name="Hiruma K."/>
            <person name="Weinman A."/>
            <person name="Muench P."/>
            <person name="Garrido Oter R."/>
            <person name="Ver Loren van Themaat E."/>
            <person name="Dallerey J.-F."/>
            <person name="Damm U."/>
            <person name="Henrissat B."/>
            <person name="Lespinet O."/>
            <person name="Thon M."/>
            <person name="Kemen E."/>
            <person name="McHardy A.C."/>
            <person name="Schulze-Lefert P."/>
            <person name="O'Connell R.J."/>
        </authorList>
    </citation>
    <scope>NUCLEOTIDE SEQUENCE [LARGE SCALE GENOMIC DNA]</scope>
    <source>
        <strain evidence="2 3">0861</strain>
    </source>
</reference>
<proteinExistence type="predicted"/>
<feature type="region of interest" description="Disordered" evidence="1">
    <location>
        <begin position="230"/>
        <end position="342"/>
    </location>
</feature>
<dbReference type="EMBL" id="LFIV01000051">
    <property type="protein sequence ID" value="KZL72950.1"/>
    <property type="molecule type" value="Genomic_DNA"/>
</dbReference>
<name>A0A166U4Z8_9PEZI</name>
<evidence type="ECO:0000313" key="2">
    <source>
        <dbReference type="EMBL" id="KZL72950.1"/>
    </source>
</evidence>
<comment type="caution">
    <text evidence="2">The sequence shown here is derived from an EMBL/GenBank/DDBJ whole genome shotgun (WGS) entry which is preliminary data.</text>
</comment>
<feature type="region of interest" description="Disordered" evidence="1">
    <location>
        <begin position="1"/>
        <end position="21"/>
    </location>
</feature>
<feature type="compositionally biased region" description="Acidic residues" evidence="1">
    <location>
        <begin position="825"/>
        <end position="834"/>
    </location>
</feature>
<feature type="compositionally biased region" description="Polar residues" evidence="1">
    <location>
        <begin position="240"/>
        <end position="250"/>
    </location>
</feature>
<gene>
    <name evidence="2" type="ORF">CT0861_09841</name>
</gene>
<feature type="region of interest" description="Disordered" evidence="1">
    <location>
        <begin position="694"/>
        <end position="752"/>
    </location>
</feature>
<dbReference type="OrthoDB" id="2922289at2759"/>
<feature type="compositionally biased region" description="Basic residues" evidence="1">
    <location>
        <begin position="715"/>
        <end position="726"/>
    </location>
</feature>
<feature type="compositionally biased region" description="Basic and acidic residues" evidence="1">
    <location>
        <begin position="270"/>
        <end position="280"/>
    </location>
</feature>
<dbReference type="PANTHER" id="PTHR40788">
    <property type="entry name" value="CLR5 DOMAIN-CONTAINING PROTEIN-RELATED"/>
    <property type="match status" value="1"/>
</dbReference>
<dbReference type="Proteomes" id="UP000076552">
    <property type="component" value="Unassembled WGS sequence"/>
</dbReference>
<accession>A0A166U4Z8</accession>
<protein>
    <recommendedName>
        <fullName evidence="4">Ipa protein</fullName>
    </recommendedName>
</protein>
<feature type="region of interest" description="Disordered" evidence="1">
    <location>
        <begin position="821"/>
        <end position="872"/>
    </location>
</feature>
<feature type="compositionally biased region" description="Basic and acidic residues" evidence="1">
    <location>
        <begin position="733"/>
        <end position="749"/>
    </location>
</feature>
<organism evidence="2 3">
    <name type="scientific">Colletotrichum tofieldiae</name>
    <dbReference type="NCBI Taxonomy" id="708197"/>
    <lineage>
        <taxon>Eukaryota</taxon>
        <taxon>Fungi</taxon>
        <taxon>Dikarya</taxon>
        <taxon>Ascomycota</taxon>
        <taxon>Pezizomycotina</taxon>
        <taxon>Sordariomycetes</taxon>
        <taxon>Hypocreomycetidae</taxon>
        <taxon>Glomerellales</taxon>
        <taxon>Glomerellaceae</taxon>
        <taxon>Colletotrichum</taxon>
        <taxon>Colletotrichum spaethianum species complex</taxon>
    </lineage>
</organism>
<sequence length="977" mass="108906">MEMPKQQDPGAEPAKNQPLTCPYTSSEVRQAHHDLAASYQRYGPALEEYWRKLAHGQRVRVMSRMVEGGPVPQKNAFPGNLTYVFTPEWNEQDIADSKSNLLLVLLKHRSTATLTQQFLRGHSGSPGDQDFVKNLPLHKDPQTGFFILLKDDHTYGNKHRSIDYLNIIADPPLQSVLCVNEPLGELVFLRQMSIMKLLHLFIFTALGDMGSSYTPSIWGIPRETPTQNSGLASCDLNCHGKQQTEPSQNSDSDRSLKKTSQLPVQPETKVGTEDSTKERPTSLSHNKSPAPVTGQPKMDLANDNNEQPAPSADLIGADGNSNPEESQPAPDEETLAAPPRPVVISGTPTLPDFLVGAIYQEYMANRYRTNLKKYGDILCVDVLNWWLTAPVGLADKDGFGLLSYAERTTDKHFSLCLFETMHVIDRDIMTWNSIRTLLYLIVSLDEKKKIEKERTRLLQDLANVCHKYYIDLQAHFRRTVQSGIARKYYRRLADTYDEFGTPVVVSKHHPRDFARSNPLMQYILHLCHPDTSPLDALNWAHKISDYYKVYPGKEANMNDGESSAFLSLMTFSAFLRDLHDHARLPPACAVKNQDFVSKANAIYVKLDKLKWELSVPEYTEYLCRVTKDPSLSHKADSGISRRALGALDELVKVRTGFVTTQLYKNATRDCYGEAADIALSDIKVVNGKVITSSAPAAAPASAPEVTGEQTDQPAKKKRNRKKKKKKNAQESTTSKDHLDDKEEDAKEDQVSELSIDEIWEELISIMGDHSSTNPSMGRCDVSFLDDIPGLDVDDEPSLIHSVEDQDLPPECSLAVQAANETQVAIDDESHDEEDRDRNRGDCNTDEPASGSEAEAEADGVAFPSPNLGQGGAEAPKQVFKVSAKTAGVFAMLFDKRIHRGSITWTSFIAALAEIGFSVERRKGSAIAFIPPSGSPWNQIQFHEAHGGVTRVEGYRSRRIAYRLTRAYGWDETTFEVA</sequence>
<dbReference type="STRING" id="708197.A0A166U4Z8"/>
<feature type="compositionally biased region" description="Low complexity" evidence="1">
    <location>
        <begin position="694"/>
        <end position="703"/>
    </location>
</feature>
<evidence type="ECO:0008006" key="4">
    <source>
        <dbReference type="Google" id="ProtNLM"/>
    </source>
</evidence>
<dbReference type="AlphaFoldDB" id="A0A166U4Z8"/>
<dbReference type="PANTHER" id="PTHR40788:SF1">
    <property type="entry name" value="IPA PROTEIN"/>
    <property type="match status" value="1"/>
</dbReference>
<evidence type="ECO:0000313" key="3">
    <source>
        <dbReference type="Proteomes" id="UP000076552"/>
    </source>
</evidence>